<evidence type="ECO:0000256" key="2">
    <source>
        <dbReference type="ARBA" id="ARBA00009183"/>
    </source>
</evidence>
<dbReference type="InterPro" id="IPR036188">
    <property type="entry name" value="FAD/NAD-bd_sf"/>
</dbReference>
<dbReference type="PIRSF" id="PIRSF000332">
    <property type="entry name" value="FMO"/>
    <property type="match status" value="1"/>
</dbReference>
<evidence type="ECO:0000256" key="7">
    <source>
        <dbReference type="ARBA" id="ARBA00023033"/>
    </source>
</evidence>
<keyword evidence="7 8" id="KW-0503">Monooxygenase</keyword>
<evidence type="ECO:0000313" key="10">
    <source>
        <dbReference type="EMBL" id="VDM45480.1"/>
    </source>
</evidence>
<dbReference type="EMBL" id="UYWY01022096">
    <property type="protein sequence ID" value="VDM45480.1"/>
    <property type="molecule type" value="Genomic_DNA"/>
</dbReference>
<dbReference type="OrthoDB" id="66881at2759"/>
<dbReference type="GO" id="GO:0004499">
    <property type="term" value="F:N,N-dimethylaniline monooxygenase activity"/>
    <property type="evidence" value="ECO:0007669"/>
    <property type="project" value="InterPro"/>
</dbReference>
<keyword evidence="4 8" id="KW-0274">FAD</keyword>
<dbReference type="EC" id="1.-.-.-" evidence="8"/>
<dbReference type="InterPro" id="IPR020946">
    <property type="entry name" value="Flavin_mOase-like"/>
</dbReference>
<dbReference type="GO" id="GO:0050660">
    <property type="term" value="F:flavin adenine dinucleotide binding"/>
    <property type="evidence" value="ECO:0007669"/>
    <property type="project" value="InterPro"/>
</dbReference>
<keyword evidence="6 8" id="KW-0560">Oxidoreductase</keyword>
<accession>A0A0B2UUS1</accession>
<dbReference type="Pfam" id="PF00743">
    <property type="entry name" value="FMO-like"/>
    <property type="match status" value="1"/>
</dbReference>
<dbReference type="Gene3D" id="3.50.50.60">
    <property type="entry name" value="FAD/NAD(P)-binding domain"/>
    <property type="match status" value="2"/>
</dbReference>
<organism evidence="9 11">
    <name type="scientific">Toxocara canis</name>
    <name type="common">Canine roundworm</name>
    <dbReference type="NCBI Taxonomy" id="6265"/>
    <lineage>
        <taxon>Eukaryota</taxon>
        <taxon>Metazoa</taxon>
        <taxon>Ecdysozoa</taxon>
        <taxon>Nematoda</taxon>
        <taxon>Chromadorea</taxon>
        <taxon>Rhabditida</taxon>
        <taxon>Spirurina</taxon>
        <taxon>Ascaridomorpha</taxon>
        <taxon>Ascaridoidea</taxon>
        <taxon>Toxocaridae</taxon>
        <taxon>Toxocara</taxon>
    </lineage>
</organism>
<evidence type="ECO:0000313" key="11">
    <source>
        <dbReference type="Proteomes" id="UP000031036"/>
    </source>
</evidence>
<dbReference type="SUPFAM" id="SSF51905">
    <property type="entry name" value="FAD/NAD(P)-binding domain"/>
    <property type="match status" value="1"/>
</dbReference>
<evidence type="ECO:0000256" key="6">
    <source>
        <dbReference type="ARBA" id="ARBA00023002"/>
    </source>
</evidence>
<keyword evidence="3 8" id="KW-0285">Flavoprotein</keyword>
<dbReference type="PANTHER" id="PTHR23023">
    <property type="entry name" value="DIMETHYLANILINE MONOOXYGENASE"/>
    <property type="match status" value="1"/>
</dbReference>
<comment type="cofactor">
    <cofactor evidence="1 8">
        <name>FAD</name>
        <dbReference type="ChEBI" id="CHEBI:57692"/>
    </cofactor>
</comment>
<name>A0A0B2UUS1_TOXCA</name>
<dbReference type="OMA" id="FRHREVM"/>
<evidence type="ECO:0000256" key="8">
    <source>
        <dbReference type="RuleBase" id="RU361177"/>
    </source>
</evidence>
<dbReference type="EMBL" id="JPKZ01003171">
    <property type="protein sequence ID" value="KHN73019.1"/>
    <property type="molecule type" value="Genomic_DNA"/>
</dbReference>
<evidence type="ECO:0000256" key="1">
    <source>
        <dbReference type="ARBA" id="ARBA00001974"/>
    </source>
</evidence>
<proteinExistence type="inferred from homology"/>
<gene>
    <name evidence="9" type="primary">FMOGS-OX3</name>
    <name evidence="9" type="ORF">Tcan_11291</name>
    <name evidence="10" type="ORF">TCNE_LOCUS14159</name>
</gene>
<protein>
    <recommendedName>
        <fullName evidence="8">Flavin-containing monooxygenase</fullName>
        <ecNumber evidence="8">1.-.-.-</ecNumber>
    </recommendedName>
</protein>
<comment type="similarity">
    <text evidence="2 8">Belongs to the FMO family.</text>
</comment>
<dbReference type="FunFam" id="3.50.50.60:FF:000138">
    <property type="entry name" value="Flavin-containing monooxygenase"/>
    <property type="match status" value="1"/>
</dbReference>
<keyword evidence="5" id="KW-0521">NADP</keyword>
<evidence type="ECO:0000256" key="4">
    <source>
        <dbReference type="ARBA" id="ARBA00022827"/>
    </source>
</evidence>
<dbReference type="InterPro" id="IPR000960">
    <property type="entry name" value="Flavin_mOase"/>
</dbReference>
<dbReference type="Proteomes" id="UP000031036">
    <property type="component" value="Unassembled WGS sequence"/>
</dbReference>
<keyword evidence="11" id="KW-1185">Reference proteome</keyword>
<dbReference type="AlphaFoldDB" id="A0A0B2UUS1"/>
<dbReference type="InterPro" id="IPR050346">
    <property type="entry name" value="FMO-like"/>
</dbReference>
<evidence type="ECO:0000256" key="5">
    <source>
        <dbReference type="ARBA" id="ARBA00022857"/>
    </source>
</evidence>
<dbReference type="PRINTS" id="PR00370">
    <property type="entry name" value="FMOXYGENASE"/>
</dbReference>
<dbReference type="GO" id="GO:0050661">
    <property type="term" value="F:NADP binding"/>
    <property type="evidence" value="ECO:0007669"/>
    <property type="project" value="InterPro"/>
</dbReference>
<evidence type="ECO:0000256" key="3">
    <source>
        <dbReference type="ARBA" id="ARBA00022630"/>
    </source>
</evidence>
<reference evidence="9 11" key="1">
    <citation type="submission" date="2014-11" db="EMBL/GenBank/DDBJ databases">
        <title>Genetic blueprint of the zoonotic pathogen Toxocara canis.</title>
        <authorList>
            <person name="Zhu X.-Q."/>
            <person name="Korhonen P.K."/>
            <person name="Cai H."/>
            <person name="Young N.D."/>
            <person name="Nejsum P."/>
            <person name="von Samson-Himmelstjerna G."/>
            <person name="Boag P.R."/>
            <person name="Tan P."/>
            <person name="Li Q."/>
            <person name="Min J."/>
            <person name="Yang Y."/>
            <person name="Wang X."/>
            <person name="Fang X."/>
            <person name="Hall R.S."/>
            <person name="Hofmann A."/>
            <person name="Sternberg P.W."/>
            <person name="Jex A.R."/>
            <person name="Gasser R.B."/>
        </authorList>
    </citation>
    <scope>NUCLEOTIDE SEQUENCE [LARGE SCALE GENOMIC DNA]</scope>
    <source>
        <strain evidence="9">PN_DK_2014</strain>
    </source>
</reference>
<reference evidence="10" key="2">
    <citation type="submission" date="2018-11" db="EMBL/GenBank/DDBJ databases">
        <authorList>
            <consortium name="Pathogen Informatics"/>
        </authorList>
    </citation>
    <scope>NUCLEOTIDE SEQUENCE [LARGE SCALE GENOMIC DNA]</scope>
</reference>
<evidence type="ECO:0000313" key="9">
    <source>
        <dbReference type="EMBL" id="KHN73019.1"/>
    </source>
</evidence>
<sequence>MKVAIIGGGAAGLCAARKCFEACLKVTLFEATHSIGGTWVFTPQTNVHSSMYENMRTNLPKEIMRFSDLKFADCLPSFLSHTDVLDYLHEYSKPIKQFIKLCCAVEEVKREGMQWKVSYSHDDIKRCENFDVVFVCNGHYVIPYIPHIDGSFNGLLVHSHDYRNPKRYVDQTVAVVGAGPSGIDITLQLADVAREVYLLSDKEPLNCALPSNVIQRCTATHYNNNELYLQDGSTIEVDSIIFCTGYLYSCDFLGDLIQLRFGQKMLSPTFLHVAHTQYPTSLFFIGLNTTVLPFTLFECQIKLALALIDGSAKVTDQEIKSWENERLLDLESRGINGSMFHYLGDAQWDYFEQLLSIACCSHRVPPIMRLIYEDTSKRRRENVMFYKMSNYHIENDSFMVH</sequence>
<dbReference type="STRING" id="6265.A0A0B2UUS1"/>